<evidence type="ECO:0000313" key="1">
    <source>
        <dbReference type="EMBL" id="MQY14226.1"/>
    </source>
</evidence>
<evidence type="ECO:0000313" key="2">
    <source>
        <dbReference type="Proteomes" id="UP000466345"/>
    </source>
</evidence>
<dbReference type="Proteomes" id="UP000466345">
    <property type="component" value="Unassembled WGS sequence"/>
</dbReference>
<reference evidence="1 2" key="1">
    <citation type="submission" date="2019-10" db="EMBL/GenBank/DDBJ databases">
        <title>Streptomyces smaragdinus sp. nov. and Streptomyces fabii sp. nov., isolated from the gut of fungus growing-termite Macrotermes natalensis.</title>
        <authorList>
            <person name="Schwitalla J."/>
            <person name="Benndorf R."/>
            <person name="Martin K."/>
            <person name="De Beer W."/>
            <person name="Kaster A.-K."/>
            <person name="Vollmers J."/>
            <person name="Poulsen M."/>
            <person name="Beemelmanns C."/>
        </authorList>
    </citation>
    <scope>NUCLEOTIDE SEQUENCE [LARGE SCALE GENOMIC DNA]</scope>
    <source>
        <strain evidence="1 2">RB5</strain>
    </source>
</reference>
<comment type="caution">
    <text evidence="1">The sequence shown here is derived from an EMBL/GenBank/DDBJ whole genome shotgun (WGS) entry which is preliminary data.</text>
</comment>
<dbReference type="EMBL" id="WEGJ01000019">
    <property type="protein sequence ID" value="MQY14226.1"/>
    <property type="molecule type" value="Genomic_DNA"/>
</dbReference>
<sequence length="31" mass="3409">MVIGLGAAVVGWCWHNRGAFMGYWAMSHAND</sequence>
<proteinExistence type="predicted"/>
<keyword evidence="2" id="KW-1185">Reference proteome</keyword>
<dbReference type="AlphaFoldDB" id="A0A7K0CL62"/>
<gene>
    <name evidence="1" type="ORF">SRB5_43880</name>
</gene>
<organism evidence="1 2">
    <name type="scientific">Streptomyces smaragdinus</name>
    <dbReference type="NCBI Taxonomy" id="2585196"/>
    <lineage>
        <taxon>Bacteria</taxon>
        <taxon>Bacillati</taxon>
        <taxon>Actinomycetota</taxon>
        <taxon>Actinomycetes</taxon>
        <taxon>Kitasatosporales</taxon>
        <taxon>Streptomycetaceae</taxon>
        <taxon>Streptomyces</taxon>
    </lineage>
</organism>
<protein>
    <submittedName>
        <fullName evidence="1">Uncharacterized protein</fullName>
    </submittedName>
</protein>
<name>A0A7K0CL62_9ACTN</name>
<accession>A0A7K0CL62</accession>